<dbReference type="Pfam" id="PF00015">
    <property type="entry name" value="MCPsignal"/>
    <property type="match status" value="1"/>
</dbReference>
<dbReference type="GO" id="GO:0007165">
    <property type="term" value="P:signal transduction"/>
    <property type="evidence" value="ECO:0007669"/>
    <property type="project" value="UniProtKB-KW"/>
</dbReference>
<evidence type="ECO:0000256" key="7">
    <source>
        <dbReference type="SAM" id="Phobius"/>
    </source>
</evidence>
<dbReference type="PANTHER" id="PTHR32089:SF112">
    <property type="entry name" value="LYSOZYME-LIKE PROTEIN-RELATED"/>
    <property type="match status" value="1"/>
</dbReference>
<evidence type="ECO:0000259" key="8">
    <source>
        <dbReference type="PROSITE" id="PS50111"/>
    </source>
</evidence>
<dbReference type="SUPFAM" id="SSF158472">
    <property type="entry name" value="HAMP domain-like"/>
    <property type="match status" value="1"/>
</dbReference>
<feature type="transmembrane region" description="Helical" evidence="7">
    <location>
        <begin position="178"/>
        <end position="201"/>
    </location>
</feature>
<keyword evidence="2" id="KW-1003">Cell membrane</keyword>
<dbReference type="SMART" id="SM00283">
    <property type="entry name" value="MA"/>
    <property type="match status" value="1"/>
</dbReference>
<evidence type="ECO:0000256" key="6">
    <source>
        <dbReference type="PROSITE-ProRule" id="PRU00284"/>
    </source>
</evidence>
<dbReference type="RefSeq" id="WP_115750258.1">
    <property type="nucleotide sequence ID" value="NZ_PIOD01000014.1"/>
</dbReference>
<dbReference type="PROSITE" id="PS50885">
    <property type="entry name" value="HAMP"/>
    <property type="match status" value="1"/>
</dbReference>
<evidence type="ECO:0000256" key="4">
    <source>
        <dbReference type="ARBA" id="ARBA00023224"/>
    </source>
</evidence>
<evidence type="ECO:0000256" key="5">
    <source>
        <dbReference type="ARBA" id="ARBA00029447"/>
    </source>
</evidence>
<evidence type="ECO:0000256" key="1">
    <source>
        <dbReference type="ARBA" id="ARBA00004236"/>
    </source>
</evidence>
<feature type="transmembrane region" description="Helical" evidence="7">
    <location>
        <begin position="20"/>
        <end position="39"/>
    </location>
</feature>
<evidence type="ECO:0000313" key="11">
    <source>
        <dbReference type="Proteomes" id="UP000256520"/>
    </source>
</evidence>
<sequence length="560" mass="62160">MRRFSNRLLNKTTLRTRLLIPFVTLMIIAVVAVGVTSYIQAKNITTTTVEDRLARETQLIGYIAELLNFTYVGQEDYFLQQLNGNIRTQKNQLEKDGIESDYFYITDSTVTPFPISEKTLPEIPDSLVQHVMEEKNGQIQHTINGEKYSVSFQEMKEINGIYTVIVPTSSFMGPINDMGYLSIGIIVISIVISTLLIIIFVRSLTKPLSNLSKTMREVRNGNLNSNVTLKTTIPEFVSLHKSYDAMISHMRTMVNELKSTTVELNQTGEELKLSSDNALQSSHDLIESINVVKNGAEQTATSSENSVSNSLTMKHRIEDMMNSMNVVFTSSESMGTSAIYGEKNISELITTIRSFEKDFGHLTKTIKQVNDYSRSISKLVGLIQGISEQTKLLSLNAAIEAARAGEAGKGFSVVANEVGKLAEQSSSAANDITNSISNMEEITSNATKEFEQMLKKANTNISTANQSKESFDELMKEITEVTAKLKGMQGELHHFGELLPNLEVTAEEFASISQETLASAEEMLSSSEHQYKQMENTHEIGLKLTGLSKSLSGITKMFHI</sequence>
<dbReference type="InterPro" id="IPR003660">
    <property type="entry name" value="HAMP_dom"/>
</dbReference>
<dbReference type="SMART" id="SM00304">
    <property type="entry name" value="HAMP"/>
    <property type="match status" value="1"/>
</dbReference>
<dbReference type="Gene3D" id="6.10.340.10">
    <property type="match status" value="1"/>
</dbReference>
<comment type="caution">
    <text evidence="10">The sequence shown here is derived from an EMBL/GenBank/DDBJ whole genome shotgun (WGS) entry which is preliminary data.</text>
</comment>
<proteinExistence type="inferred from homology"/>
<dbReference type="AlphaFoldDB" id="A0A3D8PP12"/>
<name>A0A3D8PP12_9BACI</name>
<dbReference type="GO" id="GO:0005886">
    <property type="term" value="C:plasma membrane"/>
    <property type="evidence" value="ECO:0007669"/>
    <property type="project" value="UniProtKB-SubCell"/>
</dbReference>
<dbReference type="Proteomes" id="UP000256520">
    <property type="component" value="Unassembled WGS sequence"/>
</dbReference>
<keyword evidence="4 6" id="KW-0807">Transducer</keyword>
<dbReference type="EMBL" id="PIOD01000014">
    <property type="protein sequence ID" value="RDW17247.1"/>
    <property type="molecule type" value="Genomic_DNA"/>
</dbReference>
<evidence type="ECO:0000256" key="2">
    <source>
        <dbReference type="ARBA" id="ARBA00022475"/>
    </source>
</evidence>
<keyword evidence="7" id="KW-0812">Transmembrane</keyword>
<evidence type="ECO:0000313" key="10">
    <source>
        <dbReference type="EMBL" id="RDW17247.1"/>
    </source>
</evidence>
<dbReference type="PROSITE" id="PS50111">
    <property type="entry name" value="CHEMOTAXIS_TRANSDUC_2"/>
    <property type="match status" value="1"/>
</dbReference>
<feature type="domain" description="Methyl-accepting transducer" evidence="8">
    <location>
        <begin position="274"/>
        <end position="524"/>
    </location>
</feature>
<dbReference type="PANTHER" id="PTHR32089">
    <property type="entry name" value="METHYL-ACCEPTING CHEMOTAXIS PROTEIN MCPB"/>
    <property type="match status" value="1"/>
</dbReference>
<dbReference type="SUPFAM" id="SSF58104">
    <property type="entry name" value="Methyl-accepting chemotaxis protein (MCP) signaling domain"/>
    <property type="match status" value="1"/>
</dbReference>
<keyword evidence="11" id="KW-1185">Reference proteome</keyword>
<keyword evidence="7" id="KW-1133">Transmembrane helix</keyword>
<dbReference type="OrthoDB" id="2010115at2"/>
<feature type="domain" description="HAMP" evidence="9">
    <location>
        <begin position="202"/>
        <end position="255"/>
    </location>
</feature>
<keyword evidence="3 7" id="KW-0472">Membrane</keyword>
<evidence type="ECO:0000259" key="9">
    <source>
        <dbReference type="PROSITE" id="PS50885"/>
    </source>
</evidence>
<reference evidence="11" key="1">
    <citation type="submission" date="2017-11" db="EMBL/GenBank/DDBJ databases">
        <authorList>
            <person name="Zhu W."/>
        </authorList>
    </citation>
    <scope>NUCLEOTIDE SEQUENCE [LARGE SCALE GENOMIC DNA]</scope>
    <source>
        <strain evidence="11">CAU 1051</strain>
    </source>
</reference>
<organism evidence="10 11">
    <name type="scientific">Oceanobacillus chungangensis</name>
    <dbReference type="NCBI Taxonomy" id="1229152"/>
    <lineage>
        <taxon>Bacteria</taxon>
        <taxon>Bacillati</taxon>
        <taxon>Bacillota</taxon>
        <taxon>Bacilli</taxon>
        <taxon>Bacillales</taxon>
        <taxon>Bacillaceae</taxon>
        <taxon>Oceanobacillus</taxon>
    </lineage>
</organism>
<gene>
    <name evidence="10" type="ORF">CWR45_12690</name>
</gene>
<dbReference type="Gene3D" id="1.10.287.950">
    <property type="entry name" value="Methyl-accepting chemotaxis protein"/>
    <property type="match status" value="1"/>
</dbReference>
<comment type="similarity">
    <text evidence="5">Belongs to the methyl-accepting chemotaxis (MCP) protein family.</text>
</comment>
<dbReference type="Pfam" id="PF00672">
    <property type="entry name" value="HAMP"/>
    <property type="match status" value="1"/>
</dbReference>
<accession>A0A3D8PP12</accession>
<evidence type="ECO:0000256" key="3">
    <source>
        <dbReference type="ARBA" id="ARBA00023136"/>
    </source>
</evidence>
<protein>
    <submittedName>
        <fullName evidence="10">Methyl-accepting chemotaxis protein</fullName>
    </submittedName>
</protein>
<dbReference type="InterPro" id="IPR004089">
    <property type="entry name" value="MCPsignal_dom"/>
</dbReference>
<comment type="subcellular location">
    <subcellularLocation>
        <location evidence="1">Cell membrane</location>
    </subcellularLocation>
</comment>